<proteinExistence type="predicted"/>
<organism evidence="1">
    <name type="scientific">Nothobranchius korthausae</name>
    <dbReference type="NCBI Taxonomy" id="1143690"/>
    <lineage>
        <taxon>Eukaryota</taxon>
        <taxon>Metazoa</taxon>
        <taxon>Chordata</taxon>
        <taxon>Craniata</taxon>
        <taxon>Vertebrata</taxon>
        <taxon>Euteleostomi</taxon>
        <taxon>Actinopterygii</taxon>
        <taxon>Neopterygii</taxon>
        <taxon>Teleostei</taxon>
        <taxon>Neoteleostei</taxon>
        <taxon>Acanthomorphata</taxon>
        <taxon>Ovalentaria</taxon>
        <taxon>Atherinomorphae</taxon>
        <taxon>Cyprinodontiformes</taxon>
        <taxon>Nothobranchiidae</taxon>
        <taxon>Nothobranchius</taxon>
    </lineage>
</organism>
<accession>A0A1A8EQ78</accession>
<evidence type="ECO:0000313" key="1">
    <source>
        <dbReference type="EMBL" id="SBQ48631.1"/>
    </source>
</evidence>
<dbReference type="AlphaFoldDB" id="A0A1A8EQ78"/>
<gene>
    <name evidence="1" type="primary">CABZ01080492.1</name>
</gene>
<reference evidence="1" key="1">
    <citation type="submission" date="2016-05" db="EMBL/GenBank/DDBJ databases">
        <authorList>
            <person name="Lavstsen T."/>
            <person name="Jespersen J.S."/>
        </authorList>
    </citation>
    <scope>NUCLEOTIDE SEQUENCE</scope>
    <source>
        <tissue evidence="1">Brain</tissue>
    </source>
</reference>
<feature type="non-terminal residue" evidence="1">
    <location>
        <position position="1"/>
    </location>
</feature>
<feature type="non-terminal residue" evidence="1">
    <location>
        <position position="98"/>
    </location>
</feature>
<sequence>RGHSFPPPPFQLITMTTSLCYRKSTVWFLFRNISLVETVEQAAGLSDASPSCIAGGFRCEGFTPHQKILLNASLTFSLKFVFFLLQENRRASLTEPLV</sequence>
<protein>
    <submittedName>
        <fullName evidence="1">Uncharacterized protein</fullName>
    </submittedName>
</protein>
<name>A0A1A8EQ78_9TELE</name>
<dbReference type="EMBL" id="HAEB01002104">
    <property type="protein sequence ID" value="SBQ48631.1"/>
    <property type="molecule type" value="Transcribed_RNA"/>
</dbReference>
<reference evidence="1" key="2">
    <citation type="submission" date="2016-06" db="EMBL/GenBank/DDBJ databases">
        <title>The genome of a short-lived fish provides insights into sex chromosome evolution and the genetic control of aging.</title>
        <authorList>
            <person name="Reichwald K."/>
            <person name="Felder M."/>
            <person name="Petzold A."/>
            <person name="Koch P."/>
            <person name="Groth M."/>
            <person name="Platzer M."/>
        </authorList>
    </citation>
    <scope>NUCLEOTIDE SEQUENCE</scope>
    <source>
        <tissue evidence="1">Brain</tissue>
    </source>
</reference>